<name>A0A3P1WRA0_9ACTN</name>
<dbReference type="OrthoDB" id="5186094at2"/>
<dbReference type="Proteomes" id="UP000280935">
    <property type="component" value="Unassembled WGS sequence"/>
</dbReference>
<reference evidence="1 2" key="1">
    <citation type="submission" date="2018-11" db="EMBL/GenBank/DDBJ databases">
        <title>Genomes From Bacteria Associated with the Canine Oral Cavity: a Test Case for Automated Genome-Based Taxonomic Assignment.</title>
        <authorList>
            <person name="Coil D.A."/>
            <person name="Jospin G."/>
            <person name="Darling A.E."/>
            <person name="Wallis C."/>
            <person name="Davis I.J."/>
            <person name="Harris S."/>
            <person name="Eisen J.A."/>
            <person name="Holcombe L.J."/>
            <person name="O'Flynn C."/>
        </authorList>
    </citation>
    <scope>NUCLEOTIDE SEQUENCE [LARGE SCALE GENOMIC DNA]</scope>
    <source>
        <strain evidence="1 2">OH2822_COT-296</strain>
    </source>
</reference>
<dbReference type="AlphaFoldDB" id="A0A3P1WRA0"/>
<evidence type="ECO:0000313" key="1">
    <source>
        <dbReference type="EMBL" id="RRD48368.1"/>
    </source>
</evidence>
<accession>A0A3P1WRA0</accession>
<organism evidence="1 2">
    <name type="scientific">Arachnia propionica</name>
    <dbReference type="NCBI Taxonomy" id="1750"/>
    <lineage>
        <taxon>Bacteria</taxon>
        <taxon>Bacillati</taxon>
        <taxon>Actinomycetota</taxon>
        <taxon>Actinomycetes</taxon>
        <taxon>Propionibacteriales</taxon>
        <taxon>Propionibacteriaceae</taxon>
        <taxon>Arachnia</taxon>
    </lineage>
</organism>
<comment type="caution">
    <text evidence="1">The sequence shown here is derived from an EMBL/GenBank/DDBJ whole genome shotgun (WGS) entry which is preliminary data.</text>
</comment>
<proteinExistence type="predicted"/>
<dbReference type="Pfam" id="PF14136">
    <property type="entry name" value="DUF4303"/>
    <property type="match status" value="1"/>
</dbReference>
<sequence length="391" mass="43442">MAVAKVEWESVERAAVEQVLREVRRVRAEHPDERIYAAMFHVFYGDGEDIYWPCLSVGTEESLKTVEARYLERDPDDDVSGLRFSGADLPYMVEATEAEMAVAEGVNEYGLSLGGEDAWDEVYDQFLEVFPRAARKARKAAIDESLVGEEFIVVALDEAMELVPACLTREQLERHFPELVAGQRDEQRILALPEAERVQALLDISFRRIEGSPLWWERTDPLLFREGAAAVPGLVAVLEGRAEGEPWTAARLAAGVNHATPELIAALDRVLDDEQAEEAAKGWAASALCALGRMDLLAGRIGSLPEATISQGLSHPFGPFRDKGNHGPLDYRPLEAVLEAHPEFDEKLLNCSGGTCEIDEAEVAEAERGTASKWKFIRDHAEDVLERYRAR</sequence>
<evidence type="ECO:0000313" key="2">
    <source>
        <dbReference type="Proteomes" id="UP000280935"/>
    </source>
</evidence>
<dbReference type="EMBL" id="RQYT01000042">
    <property type="protein sequence ID" value="RRD48368.1"/>
    <property type="molecule type" value="Genomic_DNA"/>
</dbReference>
<gene>
    <name evidence="1" type="ORF">EII35_13045</name>
</gene>
<protein>
    <submittedName>
        <fullName evidence="1">DUF4303 domain-containing protein</fullName>
    </submittedName>
</protein>
<dbReference type="InterPro" id="IPR025409">
    <property type="entry name" value="DUF4303"/>
</dbReference>